<evidence type="ECO:0000259" key="7">
    <source>
        <dbReference type="Pfam" id="PF00136"/>
    </source>
</evidence>
<dbReference type="Gene3D" id="3.30.420.10">
    <property type="entry name" value="Ribonuclease H-like superfamily/Ribonuclease H"/>
    <property type="match status" value="1"/>
</dbReference>
<reference evidence="8" key="1">
    <citation type="submission" date="2013-08" db="EMBL/GenBank/DDBJ databases">
        <authorList>
            <person name="Mendez C."/>
            <person name="Richter M."/>
            <person name="Ferrer M."/>
            <person name="Sanchez J."/>
        </authorList>
    </citation>
    <scope>NUCLEOTIDE SEQUENCE</scope>
</reference>
<dbReference type="InterPro" id="IPR012337">
    <property type="entry name" value="RNaseH-like_sf"/>
</dbReference>
<evidence type="ECO:0000256" key="6">
    <source>
        <dbReference type="ARBA" id="ARBA00049244"/>
    </source>
</evidence>
<dbReference type="InterPro" id="IPR036397">
    <property type="entry name" value="RNaseH_sf"/>
</dbReference>
<comment type="caution">
    <text evidence="8">The sequence shown here is derived from an EMBL/GenBank/DDBJ whole genome shotgun (WGS) entry which is preliminary data.</text>
</comment>
<dbReference type="GO" id="GO:0006261">
    <property type="term" value="P:DNA-templated DNA replication"/>
    <property type="evidence" value="ECO:0007669"/>
    <property type="project" value="TreeGrafter"/>
</dbReference>
<dbReference type="InterPro" id="IPR043502">
    <property type="entry name" value="DNA/RNA_pol_sf"/>
</dbReference>
<protein>
    <recommendedName>
        <fullName evidence="1">DNA-directed DNA polymerase</fullName>
        <ecNumber evidence="1">2.7.7.7</ecNumber>
    </recommendedName>
</protein>
<reference evidence="8" key="2">
    <citation type="journal article" date="2014" name="ISME J.">
        <title>Microbial stratification in low pH oxic and suboxic macroscopic growths along an acid mine drainage.</title>
        <authorList>
            <person name="Mendez-Garcia C."/>
            <person name="Mesa V."/>
            <person name="Sprenger R.R."/>
            <person name="Richter M."/>
            <person name="Diez M.S."/>
            <person name="Solano J."/>
            <person name="Bargiela R."/>
            <person name="Golyshina O.V."/>
            <person name="Manteca A."/>
            <person name="Ramos J.L."/>
            <person name="Gallego J.R."/>
            <person name="Llorente I."/>
            <person name="Martins Dos Santos V.A."/>
            <person name="Jensen O.N."/>
            <person name="Pelaez A.I."/>
            <person name="Sanchez J."/>
            <person name="Ferrer M."/>
        </authorList>
    </citation>
    <scope>NUCLEOTIDE SEQUENCE</scope>
</reference>
<dbReference type="EMBL" id="AUZY01009914">
    <property type="protein sequence ID" value="EQD40452.1"/>
    <property type="molecule type" value="Genomic_DNA"/>
</dbReference>
<dbReference type="Gene3D" id="3.30.342.10">
    <property type="entry name" value="DNA Polymerase, chain B, domain 1"/>
    <property type="match status" value="1"/>
</dbReference>
<evidence type="ECO:0000313" key="8">
    <source>
        <dbReference type="EMBL" id="EQD40452.1"/>
    </source>
</evidence>
<evidence type="ECO:0000256" key="4">
    <source>
        <dbReference type="ARBA" id="ARBA00022932"/>
    </source>
</evidence>
<proteinExistence type="predicted"/>
<dbReference type="InterPro" id="IPR023211">
    <property type="entry name" value="DNA_pol_palm_dom_sf"/>
</dbReference>
<dbReference type="Gene3D" id="3.90.1600.10">
    <property type="entry name" value="Palm domain of DNA polymerase"/>
    <property type="match status" value="1"/>
</dbReference>
<dbReference type="InterPro" id="IPR050240">
    <property type="entry name" value="DNA_pol_type-B"/>
</dbReference>
<dbReference type="GO" id="GO:0003887">
    <property type="term" value="F:DNA-directed DNA polymerase activity"/>
    <property type="evidence" value="ECO:0007669"/>
    <property type="project" value="UniProtKB-KW"/>
</dbReference>
<evidence type="ECO:0000256" key="5">
    <source>
        <dbReference type="ARBA" id="ARBA00023125"/>
    </source>
</evidence>
<sequence>NINDSKALHRVYDAFIPIMIELTRISGNTLGDICVSTTGQMVEFLLMRYAYRFGEIIPNKPGDKEIAERERNPIEGAYVKTPEPGIYKDIAVFDFRSLYPSIIISHNIDPSAICTDCNDYYESPIGVRFSKKIGITPMILKVMMDARYEVKKR</sequence>
<accession>T0Z8P5</accession>
<organism evidence="8">
    <name type="scientific">mine drainage metagenome</name>
    <dbReference type="NCBI Taxonomy" id="410659"/>
    <lineage>
        <taxon>unclassified sequences</taxon>
        <taxon>metagenomes</taxon>
        <taxon>ecological metagenomes</taxon>
    </lineage>
</organism>
<feature type="non-terminal residue" evidence="8">
    <location>
        <position position="1"/>
    </location>
</feature>
<dbReference type="SUPFAM" id="SSF53098">
    <property type="entry name" value="Ribonuclease H-like"/>
    <property type="match status" value="1"/>
</dbReference>
<evidence type="ECO:0000256" key="3">
    <source>
        <dbReference type="ARBA" id="ARBA00022695"/>
    </source>
</evidence>
<dbReference type="Pfam" id="PF00136">
    <property type="entry name" value="DNA_pol_B"/>
    <property type="match status" value="1"/>
</dbReference>
<gene>
    <name evidence="8" type="ORF">B1B_14917</name>
</gene>
<evidence type="ECO:0000256" key="1">
    <source>
        <dbReference type="ARBA" id="ARBA00012417"/>
    </source>
</evidence>
<comment type="catalytic activity">
    <reaction evidence="6">
        <text>DNA(n) + a 2'-deoxyribonucleoside 5'-triphosphate = DNA(n+1) + diphosphate</text>
        <dbReference type="Rhea" id="RHEA:22508"/>
        <dbReference type="Rhea" id="RHEA-COMP:17339"/>
        <dbReference type="Rhea" id="RHEA-COMP:17340"/>
        <dbReference type="ChEBI" id="CHEBI:33019"/>
        <dbReference type="ChEBI" id="CHEBI:61560"/>
        <dbReference type="ChEBI" id="CHEBI:173112"/>
        <dbReference type="EC" id="2.7.7.7"/>
    </reaction>
</comment>
<evidence type="ECO:0000256" key="2">
    <source>
        <dbReference type="ARBA" id="ARBA00022679"/>
    </source>
</evidence>
<dbReference type="AlphaFoldDB" id="T0Z8P5"/>
<dbReference type="EC" id="2.7.7.7" evidence="1"/>
<keyword evidence="5" id="KW-0238">DNA-binding</keyword>
<keyword evidence="2 8" id="KW-0808">Transferase</keyword>
<dbReference type="InterPro" id="IPR006134">
    <property type="entry name" value="DNA-dir_DNA_pol_B_multi_dom"/>
</dbReference>
<dbReference type="SUPFAM" id="SSF56672">
    <property type="entry name" value="DNA/RNA polymerases"/>
    <property type="match status" value="1"/>
</dbReference>
<name>T0Z8P5_9ZZZZ</name>
<dbReference type="PANTHER" id="PTHR10322">
    <property type="entry name" value="DNA POLYMERASE CATALYTIC SUBUNIT"/>
    <property type="match status" value="1"/>
</dbReference>
<keyword evidence="4 8" id="KW-0239">DNA-directed DNA polymerase</keyword>
<dbReference type="PANTHER" id="PTHR10322:SF23">
    <property type="entry name" value="DNA POLYMERASE DELTA CATALYTIC SUBUNIT"/>
    <property type="match status" value="1"/>
</dbReference>
<feature type="domain" description="DNA-directed DNA polymerase family B multifunctional" evidence="7">
    <location>
        <begin position="40"/>
        <end position="152"/>
    </location>
</feature>
<keyword evidence="3 8" id="KW-0548">Nucleotidyltransferase</keyword>
<dbReference type="GO" id="GO:0000166">
    <property type="term" value="F:nucleotide binding"/>
    <property type="evidence" value="ECO:0007669"/>
    <property type="project" value="InterPro"/>
</dbReference>
<dbReference type="GO" id="GO:0003677">
    <property type="term" value="F:DNA binding"/>
    <property type="evidence" value="ECO:0007669"/>
    <property type="project" value="UniProtKB-KW"/>
</dbReference>